<proteinExistence type="predicted"/>
<dbReference type="CDD" id="cd01299">
    <property type="entry name" value="Met_dep_hydrolase_A"/>
    <property type="match status" value="1"/>
</dbReference>
<dbReference type="InterPro" id="IPR032466">
    <property type="entry name" value="Metal_Hydrolase"/>
</dbReference>
<dbReference type="PANTHER" id="PTHR43135:SF3">
    <property type="entry name" value="ALPHA-D-RIBOSE 1-METHYLPHOSPHONATE 5-TRIPHOSPHATE DIPHOSPHATASE"/>
    <property type="match status" value="1"/>
</dbReference>
<dbReference type="InterPro" id="IPR006680">
    <property type="entry name" value="Amidohydro-rel"/>
</dbReference>
<dbReference type="SUPFAM" id="SSF51556">
    <property type="entry name" value="Metallo-dependent hydrolases"/>
    <property type="match status" value="1"/>
</dbReference>
<dbReference type="PANTHER" id="PTHR43135">
    <property type="entry name" value="ALPHA-D-RIBOSE 1-METHYLPHOSPHONATE 5-TRIPHOSPHATE DIPHOSPHATASE"/>
    <property type="match status" value="1"/>
</dbReference>
<evidence type="ECO:0000313" key="2">
    <source>
        <dbReference type="EMBL" id="GAA0382105.1"/>
    </source>
</evidence>
<dbReference type="InterPro" id="IPR057744">
    <property type="entry name" value="OTAase-like"/>
</dbReference>
<dbReference type="SUPFAM" id="SSF51338">
    <property type="entry name" value="Composite domain of metallo-dependent hydrolases"/>
    <property type="match status" value="1"/>
</dbReference>
<dbReference type="InterPro" id="IPR011059">
    <property type="entry name" value="Metal-dep_hydrolase_composite"/>
</dbReference>
<keyword evidence="3" id="KW-1185">Reference proteome</keyword>
<dbReference type="Gene3D" id="3.20.20.140">
    <property type="entry name" value="Metal-dependent hydrolases"/>
    <property type="match status" value="1"/>
</dbReference>
<dbReference type="InterPro" id="IPR051781">
    <property type="entry name" value="Metallo-dep_Hydrolase"/>
</dbReference>
<dbReference type="RefSeq" id="WP_344124585.1">
    <property type="nucleotide sequence ID" value="NZ_BAAABW010000044.1"/>
</dbReference>
<dbReference type="Gene3D" id="2.30.40.10">
    <property type="entry name" value="Urease, subunit C, domain 1"/>
    <property type="match status" value="1"/>
</dbReference>
<organism evidence="2 3">
    <name type="scientific">Streptomyces blastmyceticus</name>
    <dbReference type="NCBI Taxonomy" id="68180"/>
    <lineage>
        <taxon>Bacteria</taxon>
        <taxon>Bacillati</taxon>
        <taxon>Actinomycetota</taxon>
        <taxon>Actinomycetes</taxon>
        <taxon>Kitasatosporales</taxon>
        <taxon>Streptomycetaceae</taxon>
        <taxon>Streptomyces</taxon>
    </lineage>
</organism>
<evidence type="ECO:0000259" key="1">
    <source>
        <dbReference type="Pfam" id="PF01979"/>
    </source>
</evidence>
<accession>A0ABP3HVZ3</accession>
<sequence length="390" mass="40197">MLAVRARSLFDGAGPEPVERPLVLVEGGRIVDVRAGGEPPAGAEPVDLGAATLLPGFVDTHVHLAFDASDDVVGSLRCAGDGELLDRMRAAARATLAAGVTTVRDLGDRGYLALRLREETAKDPAAGPRVLAAGPPLTTPRGHCWFLGGEAEGVEGVRAAVRERAERGVDVVKVMVTGGGITSGSDPYRTQYGHAELRAAVREAHRHELPITAHAHTASGIARAVAAGFDSIEHCFFVTDDEAGVHYDRRVIDEMVRAGVVASLTLGSLPGVPPPPAIARRIPGTIAGLAAMRQAGVVMACGSDSGILPVKAHGSHPHCITAMVDLGFSPLEALRAVTSTAARVCGVACHKGSIAPGYDADLVAVSGDPLTDITAVHAVTAVFRGGVRIV</sequence>
<dbReference type="Pfam" id="PF01979">
    <property type="entry name" value="Amidohydro_1"/>
    <property type="match status" value="1"/>
</dbReference>
<gene>
    <name evidence="2" type="ORF">GCM10010319_70690</name>
</gene>
<evidence type="ECO:0000313" key="3">
    <source>
        <dbReference type="Proteomes" id="UP001500063"/>
    </source>
</evidence>
<protein>
    <submittedName>
        <fullName evidence="2">Amidohydrolase family protein</fullName>
    </submittedName>
</protein>
<name>A0ABP3HVZ3_9ACTN</name>
<reference evidence="3" key="1">
    <citation type="journal article" date="2019" name="Int. J. Syst. Evol. Microbiol.">
        <title>The Global Catalogue of Microorganisms (GCM) 10K type strain sequencing project: providing services to taxonomists for standard genome sequencing and annotation.</title>
        <authorList>
            <consortium name="The Broad Institute Genomics Platform"/>
            <consortium name="The Broad Institute Genome Sequencing Center for Infectious Disease"/>
            <person name="Wu L."/>
            <person name="Ma J."/>
        </authorList>
    </citation>
    <scope>NUCLEOTIDE SEQUENCE [LARGE SCALE GENOMIC DNA]</scope>
    <source>
        <strain evidence="3">JCM 4565</strain>
    </source>
</reference>
<dbReference type="EMBL" id="BAAABW010000044">
    <property type="protein sequence ID" value="GAA0382105.1"/>
    <property type="molecule type" value="Genomic_DNA"/>
</dbReference>
<comment type="caution">
    <text evidence="2">The sequence shown here is derived from an EMBL/GenBank/DDBJ whole genome shotgun (WGS) entry which is preliminary data.</text>
</comment>
<feature type="domain" description="Amidohydrolase-related" evidence="1">
    <location>
        <begin position="52"/>
        <end position="387"/>
    </location>
</feature>
<dbReference type="Proteomes" id="UP001500063">
    <property type="component" value="Unassembled WGS sequence"/>
</dbReference>